<sequence>MNKTVYAIILLLLLLVGISSFVYGLFMIWQPLAYMIGGLFLIILSTILNQAYDNTSERGEK</sequence>
<protein>
    <submittedName>
        <fullName evidence="1">Uncharacterized protein</fullName>
    </submittedName>
</protein>
<proteinExistence type="predicted"/>
<evidence type="ECO:0000313" key="2">
    <source>
        <dbReference type="Proteomes" id="UP000265541"/>
    </source>
</evidence>
<comment type="caution">
    <text evidence="1">The sequence shown here is derived from an EMBL/GenBank/DDBJ whole genome shotgun (WGS) entry which is preliminary data.</text>
</comment>
<accession>A0A3A0W005</accession>
<evidence type="ECO:0000313" key="1">
    <source>
        <dbReference type="EMBL" id="RIP33146.1"/>
    </source>
</evidence>
<dbReference type="RefSeq" id="WP_107579397.1">
    <property type="nucleotide sequence ID" value="NZ_JAIEXL010000010.1"/>
</dbReference>
<reference evidence="1 2" key="1">
    <citation type="journal article" date="2016" name="Front. Microbiol.">
        <title>Comprehensive Phylogenetic Analysis of Bovine Non-aureus Staphylococci Species Based on Whole-Genome Sequencing.</title>
        <authorList>
            <person name="Naushad S."/>
            <person name="Barkema H.W."/>
            <person name="Luby C."/>
            <person name="Condas L.A."/>
            <person name="Nobrega D.B."/>
            <person name="Carson D.A."/>
            <person name="De Buck J."/>
        </authorList>
    </citation>
    <scope>NUCLEOTIDE SEQUENCE [LARGE SCALE GENOMIC DNA]</scope>
    <source>
        <strain evidence="1 2">SNUC 4781</strain>
    </source>
</reference>
<dbReference type="OrthoDB" id="2406868at2"/>
<name>A0A3A0W005_STAGA</name>
<gene>
    <name evidence="1" type="ORF">BUZ14_11480</name>
</gene>
<dbReference type="EMBL" id="QYJN01000006">
    <property type="protein sequence ID" value="RIP33146.1"/>
    <property type="molecule type" value="Genomic_DNA"/>
</dbReference>
<organism evidence="1 2">
    <name type="scientific">Staphylococcus gallinarum</name>
    <dbReference type="NCBI Taxonomy" id="1293"/>
    <lineage>
        <taxon>Bacteria</taxon>
        <taxon>Bacillati</taxon>
        <taxon>Bacillota</taxon>
        <taxon>Bacilli</taxon>
        <taxon>Bacillales</taxon>
        <taxon>Staphylococcaceae</taxon>
        <taxon>Staphylococcus</taxon>
    </lineage>
</organism>
<dbReference type="Proteomes" id="UP000265541">
    <property type="component" value="Unassembled WGS sequence"/>
</dbReference>
<dbReference type="AlphaFoldDB" id="A0A3A0W005"/>